<dbReference type="GO" id="GO:0042802">
    <property type="term" value="F:identical protein binding"/>
    <property type="evidence" value="ECO:0007669"/>
    <property type="project" value="TreeGrafter"/>
</dbReference>
<evidence type="ECO:0000256" key="2">
    <source>
        <dbReference type="ARBA" id="ARBA00022576"/>
    </source>
</evidence>
<dbReference type="InterPro" id="IPR004636">
    <property type="entry name" value="AcOrn/SuccOrn_fam"/>
</dbReference>
<comment type="cofactor">
    <cofactor evidence="1">
        <name>pyridoxal 5'-phosphate</name>
        <dbReference type="ChEBI" id="CHEBI:597326"/>
    </cofactor>
</comment>
<dbReference type="Gene3D" id="3.40.640.10">
    <property type="entry name" value="Type I PLP-dependent aspartate aminotransferase-like (Major domain)"/>
    <property type="match status" value="1"/>
</dbReference>
<sequence length="389" mass="41894">MKHIFPTYQQFPMELVSGHDWHLVDNDGKDYLDFTSGIGVCSFGYSNELIQQNVVEQLGKVWHTSNLYPSQLQDDVAEMVAPEGMLAFFCNSGTEANEAAFKLARKYTGKAKVLAFKNGFHGRTYGSMSLTGNPDIQAGFAPLVPGIDFASYNDFSSIDQMTSDYAAVILEIVQGEGGVVPGDSHWLKAVSQKCHELGILMIVDEVQTGIGRTGTKFAYEQFDVDPDIVTCAKALGNGLPIGAMLGKKKLASAFGPGSHGTTFGGNKIALSSAKGVLQQLTPDFLKIVQVKSQVVFDALEKALKPLSIVKDISGLGLMIGIHLTGNVKVGDVIADLQQQGILTLSAEHNTLRLLPPLVMSEHDLLAGVNLIQNELQKQADLAKSPIDQL</sequence>
<evidence type="ECO:0000256" key="5">
    <source>
        <dbReference type="ARBA" id="ARBA00022898"/>
    </source>
</evidence>
<dbReference type="Pfam" id="PF00202">
    <property type="entry name" value="Aminotran_3"/>
    <property type="match status" value="1"/>
</dbReference>
<dbReference type="EMBL" id="CP047121">
    <property type="protein sequence ID" value="QHB52687.1"/>
    <property type="molecule type" value="Genomic_DNA"/>
</dbReference>
<dbReference type="PANTHER" id="PTHR11986:SF79">
    <property type="entry name" value="ACETYLORNITHINE AMINOTRANSFERASE, MITOCHONDRIAL"/>
    <property type="match status" value="1"/>
</dbReference>
<evidence type="ECO:0000256" key="6">
    <source>
        <dbReference type="ARBA" id="ARBA00029440"/>
    </source>
</evidence>
<dbReference type="SUPFAM" id="SSF53383">
    <property type="entry name" value="PLP-dependent transferases"/>
    <property type="match status" value="1"/>
</dbReference>
<dbReference type="RefSeq" id="WP_004466802.1">
    <property type="nucleotide sequence ID" value="NZ_CABKOL010000104.1"/>
</dbReference>
<dbReference type="SMR" id="A0A6P1E5Z5"/>
<dbReference type="PROSITE" id="PS00600">
    <property type="entry name" value="AA_TRANSFER_CLASS_3"/>
    <property type="match status" value="1"/>
</dbReference>
<dbReference type="GO" id="GO:0003992">
    <property type="term" value="F:N2-acetyl-L-ornithine:2-oxoglutarate 5-aminotransferase activity"/>
    <property type="evidence" value="ECO:0007669"/>
    <property type="project" value="UniProtKB-EC"/>
</dbReference>
<dbReference type="Gene3D" id="3.90.1150.10">
    <property type="entry name" value="Aspartate Aminotransferase, domain 1"/>
    <property type="match status" value="1"/>
</dbReference>
<dbReference type="NCBIfam" id="NF002797">
    <property type="entry name" value="PRK02936.1"/>
    <property type="match status" value="1"/>
</dbReference>
<reference evidence="8 9" key="1">
    <citation type="submission" date="2019-12" db="EMBL/GenBank/DDBJ databases">
        <title>Lactobacillus hilgardii FLUB.</title>
        <authorList>
            <person name="Gustaw K."/>
        </authorList>
    </citation>
    <scope>NUCLEOTIDE SEQUENCE [LARGE SCALE GENOMIC DNA]</scope>
    <source>
        <strain evidence="8 9">FLUB</strain>
    </source>
</reference>
<dbReference type="InterPro" id="IPR015421">
    <property type="entry name" value="PyrdxlP-dep_Trfase_major"/>
</dbReference>
<dbReference type="InterPro" id="IPR005814">
    <property type="entry name" value="Aminotrans_3"/>
</dbReference>
<dbReference type="GO" id="GO:0006526">
    <property type="term" value="P:L-arginine biosynthetic process"/>
    <property type="evidence" value="ECO:0007669"/>
    <property type="project" value="UniProtKB-ARBA"/>
</dbReference>
<keyword evidence="5 7" id="KW-0663">Pyridoxal phosphate</keyword>
<keyword evidence="2 8" id="KW-0032">Aminotransferase</keyword>
<protein>
    <submittedName>
        <fullName evidence="8">Acetylornithine transaminase</fullName>
        <ecNumber evidence="8">2.6.1.11</ecNumber>
    </submittedName>
</protein>
<keyword evidence="3" id="KW-0028">Amino-acid biosynthesis</keyword>
<dbReference type="AlphaFoldDB" id="A0A6P1E5Z5"/>
<dbReference type="GO" id="GO:0030170">
    <property type="term" value="F:pyridoxal phosphate binding"/>
    <property type="evidence" value="ECO:0007669"/>
    <property type="project" value="InterPro"/>
</dbReference>
<dbReference type="PIRSF" id="PIRSF000521">
    <property type="entry name" value="Transaminase_4ab_Lys_Orn"/>
    <property type="match status" value="1"/>
</dbReference>
<evidence type="ECO:0000256" key="7">
    <source>
        <dbReference type="RuleBase" id="RU003560"/>
    </source>
</evidence>
<organism evidence="8 9">
    <name type="scientific">Lentilactobacillus hilgardii</name>
    <name type="common">Lactobacillus hilgardii</name>
    <dbReference type="NCBI Taxonomy" id="1588"/>
    <lineage>
        <taxon>Bacteria</taxon>
        <taxon>Bacillati</taxon>
        <taxon>Bacillota</taxon>
        <taxon>Bacilli</taxon>
        <taxon>Lactobacillales</taxon>
        <taxon>Lactobacillaceae</taxon>
        <taxon>Lentilactobacillus</taxon>
    </lineage>
</organism>
<evidence type="ECO:0000313" key="8">
    <source>
        <dbReference type="EMBL" id="QHB52687.1"/>
    </source>
</evidence>
<name>A0A6P1E5Z5_LENHI</name>
<dbReference type="InterPro" id="IPR015424">
    <property type="entry name" value="PyrdxlP-dep_Trfase"/>
</dbReference>
<evidence type="ECO:0000256" key="1">
    <source>
        <dbReference type="ARBA" id="ARBA00001933"/>
    </source>
</evidence>
<proteinExistence type="inferred from homology"/>
<dbReference type="Proteomes" id="UP000465035">
    <property type="component" value="Chromosome"/>
</dbReference>
<dbReference type="GeneID" id="69058910"/>
<evidence type="ECO:0000256" key="4">
    <source>
        <dbReference type="ARBA" id="ARBA00022679"/>
    </source>
</evidence>
<comment type="similarity">
    <text evidence="7">Belongs to the class-III pyridoxal-phosphate-dependent aminotransferase family.</text>
</comment>
<dbReference type="NCBIfam" id="TIGR00707">
    <property type="entry name" value="argD"/>
    <property type="match status" value="1"/>
</dbReference>
<dbReference type="FunFam" id="3.40.640.10:FF:000004">
    <property type="entry name" value="Acetylornithine aminotransferase"/>
    <property type="match status" value="1"/>
</dbReference>
<gene>
    <name evidence="8" type="ORF">GQR93_11065</name>
</gene>
<dbReference type="InterPro" id="IPR049704">
    <property type="entry name" value="Aminotrans_3_PPA_site"/>
</dbReference>
<dbReference type="InterPro" id="IPR050103">
    <property type="entry name" value="Class-III_PLP-dep_AT"/>
</dbReference>
<accession>A0A6P1E5Z5</accession>
<dbReference type="PANTHER" id="PTHR11986">
    <property type="entry name" value="AMINOTRANSFERASE CLASS III"/>
    <property type="match status" value="1"/>
</dbReference>
<dbReference type="EC" id="2.6.1.11" evidence="8"/>
<dbReference type="InterPro" id="IPR015422">
    <property type="entry name" value="PyrdxlP-dep_Trfase_small"/>
</dbReference>
<dbReference type="CDD" id="cd00610">
    <property type="entry name" value="OAT_like"/>
    <property type="match status" value="1"/>
</dbReference>
<evidence type="ECO:0000313" key="9">
    <source>
        <dbReference type="Proteomes" id="UP000465035"/>
    </source>
</evidence>
<evidence type="ECO:0000256" key="3">
    <source>
        <dbReference type="ARBA" id="ARBA00022605"/>
    </source>
</evidence>
<comment type="pathway">
    <text evidence="6">Amino-acid biosynthesis.</text>
</comment>
<keyword evidence="4 8" id="KW-0808">Transferase</keyword>